<evidence type="ECO:0000256" key="3">
    <source>
        <dbReference type="ARBA" id="ARBA00007676"/>
    </source>
</evidence>
<comment type="similarity">
    <text evidence="4">Belongs to the eukaryotic ribosomal protein eL43 family.</text>
</comment>
<proteinExistence type="inferred from homology"/>
<dbReference type="PANTHER" id="PTHR14094">
    <property type="entry name" value="SIGNAL RECOGNITION PARTICLE 72"/>
    <property type="match status" value="1"/>
</dbReference>
<dbReference type="InterPro" id="IPR011331">
    <property type="entry name" value="Ribosomal_eL37/eL43"/>
</dbReference>
<evidence type="ECO:0000256" key="11">
    <source>
        <dbReference type="ARBA" id="ARBA00023274"/>
    </source>
</evidence>
<dbReference type="FunFam" id="2.20.25.30:FF:000002">
    <property type="entry name" value="60S ribosomal protein L37a"/>
    <property type="match status" value="1"/>
</dbReference>
<feature type="compositionally biased region" description="Basic and acidic residues" evidence="12">
    <location>
        <begin position="563"/>
        <end position="575"/>
    </location>
</feature>
<dbReference type="InterPro" id="IPR019734">
    <property type="entry name" value="TPR_rpt"/>
</dbReference>
<dbReference type="GO" id="GO:0006614">
    <property type="term" value="P:SRP-dependent cotranslational protein targeting to membrane"/>
    <property type="evidence" value="ECO:0007669"/>
    <property type="project" value="InterPro"/>
</dbReference>
<evidence type="ECO:0000313" key="15">
    <source>
        <dbReference type="Proteomes" id="UP000033140"/>
    </source>
</evidence>
<dbReference type="InterPro" id="IPR026270">
    <property type="entry name" value="SRP72"/>
</dbReference>
<protein>
    <recommendedName>
        <fullName evidence="5">Signal recognition particle subunit SRP72</fullName>
    </recommendedName>
</protein>
<dbReference type="InterPro" id="IPR011332">
    <property type="entry name" value="Ribosomal_zn-bd"/>
</dbReference>
<comment type="caution">
    <text evidence="14">The sequence shown here is derived from an EMBL/GenBank/DDBJ whole genome shotgun (WGS) entry which is preliminary data.</text>
</comment>
<dbReference type="SUPFAM" id="SSF57829">
    <property type="entry name" value="Zn-binding ribosomal proteins"/>
    <property type="match status" value="1"/>
</dbReference>
<feature type="compositionally biased region" description="Basic residues" evidence="12">
    <location>
        <begin position="542"/>
        <end position="551"/>
    </location>
</feature>
<dbReference type="GO" id="GO:0005783">
    <property type="term" value="C:endoplasmic reticulum"/>
    <property type="evidence" value="ECO:0007669"/>
    <property type="project" value="UniProtKB-SubCell"/>
</dbReference>
<keyword evidence="7" id="KW-0256">Endoplasmic reticulum</keyword>
<keyword evidence="8" id="KW-0862">Zinc</keyword>
<reference evidence="14 15" key="3">
    <citation type="journal article" date="2015" name="Genome Announc.">
        <title>Draft Genome Sequence of the Archiascomycetous Yeast Saitoella complicata.</title>
        <authorList>
            <person name="Yamauchi K."/>
            <person name="Kondo S."/>
            <person name="Hamamoto M."/>
            <person name="Takahashi Y."/>
            <person name="Ogura Y."/>
            <person name="Hayashi T."/>
            <person name="Nishida H."/>
        </authorList>
    </citation>
    <scope>NUCLEOTIDE SEQUENCE [LARGE SCALE GENOMIC DNA]</scope>
    <source>
        <strain evidence="14 15">NRRL Y-17804</strain>
    </source>
</reference>
<keyword evidence="9" id="KW-0689">Ribosomal protein</keyword>
<reference evidence="14 15" key="2">
    <citation type="journal article" date="2014" name="J. Gen. Appl. Microbiol.">
        <title>The early diverging ascomycetous budding yeast Saitoella complicata has three histone deacetylases belonging to the Clr6, Hos2, and Rpd3 lineages.</title>
        <authorList>
            <person name="Nishida H."/>
            <person name="Matsumoto T."/>
            <person name="Kondo S."/>
            <person name="Hamamoto M."/>
            <person name="Yoshikawa H."/>
        </authorList>
    </citation>
    <scope>NUCLEOTIDE SEQUENCE [LARGE SCALE GENOMIC DNA]</scope>
    <source>
        <strain evidence="14 15">NRRL Y-17804</strain>
    </source>
</reference>
<accession>A0A0E9NG45</accession>
<dbReference type="InterPro" id="IPR031545">
    <property type="entry name" value="SRP72_TPR-like"/>
</dbReference>
<dbReference type="Pfam" id="PF17004">
    <property type="entry name" value="SRP_TPR_like"/>
    <property type="match status" value="1"/>
</dbReference>
<keyword evidence="10" id="KW-0733">Signal recognition particle</keyword>
<keyword evidence="11" id="KW-0687">Ribonucleoprotein</keyword>
<evidence type="ECO:0000256" key="10">
    <source>
        <dbReference type="ARBA" id="ARBA00023135"/>
    </source>
</evidence>
<keyword evidence="15" id="KW-1185">Reference proteome</keyword>
<dbReference type="GO" id="GO:0003735">
    <property type="term" value="F:structural constituent of ribosome"/>
    <property type="evidence" value="ECO:0007669"/>
    <property type="project" value="InterPro"/>
</dbReference>
<evidence type="ECO:0000256" key="7">
    <source>
        <dbReference type="ARBA" id="ARBA00022824"/>
    </source>
</evidence>
<evidence type="ECO:0000256" key="5">
    <source>
        <dbReference type="ARBA" id="ARBA00018350"/>
    </source>
</evidence>
<evidence type="ECO:0000256" key="4">
    <source>
        <dbReference type="ARBA" id="ARBA00008672"/>
    </source>
</evidence>
<feature type="region of interest" description="Disordered" evidence="12">
    <location>
        <begin position="521"/>
        <end position="597"/>
    </location>
</feature>
<evidence type="ECO:0000259" key="13">
    <source>
        <dbReference type="Pfam" id="PF08492"/>
    </source>
</evidence>
<dbReference type="OMA" id="NDMKVLA"/>
<sequence length="825" mass="89111">MPPSATLEALFSDLSLASNSNDHSEVVKVSNRILAHQSQNVDALKAKVIALIKLDEYENAMELLGKLPETEATLERAYCYYKTGKEVEAAGLTKDSEDRAMQHVAAQTAYRLEDFDRAAQLYATLSSGRALVPNEDVDLKVNHRAAVAQSLWSIGSAVAPSNSNDNPIYEAAYNTACIKIAQGEYAEAKTLLEHAARECEGMEGWAQADLDAELAPILVQLAYVHQKLGQIPQAKELYEQVLEKDGLDSSVKAVARHNSVTIDEPRNPYLSARMVAGTKAKDVASRLFAFQTQVITRNQAISELQAGKYKAARSLAARSPDDLTLSLVAAAAIAAEAGGDSKKFNQEVEKVLEKQPTNTALVLALVQNKMQKADTHGAVQAMEKLFAAFADKPAQKYKPGLVGLMVKLYELQGRREKILEVLASAAEYWKAQPESAACASISRANALAKLTLSGSDADIQSAADDFEALVKRDPTDQQALAGLVAAYSSFNPDAATQYAEQLTPIEDLVAGIDVDALEAAGVATQAPPTKKRTAPSEPTTTKPKKSRRKPLLPKNVVEGQQPDPERWIPLRDRSTYKPPKNAKDKKGKGKAALAGGTQGGVVDESLEMSATLFGKDQGVVVGGEKKASGGANKKKKKVTCEFACVVGLLAVNDLTSSTTNPLKMTKRTKKVGVTGKYGTRYGASLRKQVKKIEISQHATYSCPYCGKDAVKRQAVGIWSCKGCKKVMAGGAWNLSTTAAATVRSTIRRLLLLALFVHPSVLMIEGEGFSVYFWYIGSEFVLYAFYRSSPGSSESITRRIKKMATSMDESFETHYTCPCSVSFGVT</sequence>
<dbReference type="InterPro" id="IPR002674">
    <property type="entry name" value="Ribosomal_eL43"/>
</dbReference>
<dbReference type="InterPro" id="IPR011990">
    <property type="entry name" value="TPR-like_helical_dom_sf"/>
</dbReference>
<evidence type="ECO:0000256" key="9">
    <source>
        <dbReference type="ARBA" id="ARBA00022980"/>
    </source>
</evidence>
<dbReference type="PANTHER" id="PTHR14094:SF9">
    <property type="entry name" value="SIGNAL RECOGNITION PARTICLE SUBUNIT SRP72"/>
    <property type="match status" value="1"/>
</dbReference>
<evidence type="ECO:0000256" key="1">
    <source>
        <dbReference type="ARBA" id="ARBA00004240"/>
    </source>
</evidence>
<dbReference type="EMBL" id="BACD03000017">
    <property type="protein sequence ID" value="GAO48788.1"/>
    <property type="molecule type" value="Genomic_DNA"/>
</dbReference>
<gene>
    <name evidence="14" type="ORF">G7K_2957-t1</name>
</gene>
<dbReference type="Gene3D" id="2.20.25.30">
    <property type="match status" value="1"/>
</dbReference>
<organism evidence="14 15">
    <name type="scientific">Saitoella complicata (strain BCRC 22490 / CBS 7301 / JCM 7358 / NBRC 10748 / NRRL Y-17804)</name>
    <dbReference type="NCBI Taxonomy" id="698492"/>
    <lineage>
        <taxon>Eukaryota</taxon>
        <taxon>Fungi</taxon>
        <taxon>Dikarya</taxon>
        <taxon>Ascomycota</taxon>
        <taxon>Taphrinomycotina</taxon>
        <taxon>Taphrinomycotina incertae sedis</taxon>
        <taxon>Saitoella</taxon>
    </lineage>
</organism>
<evidence type="ECO:0000256" key="12">
    <source>
        <dbReference type="SAM" id="MobiDB-lite"/>
    </source>
</evidence>
<dbReference type="GO" id="GO:0006412">
    <property type="term" value="P:translation"/>
    <property type="evidence" value="ECO:0007669"/>
    <property type="project" value="InterPro"/>
</dbReference>
<keyword evidence="6" id="KW-0963">Cytoplasm</keyword>
<dbReference type="InterPro" id="IPR013699">
    <property type="entry name" value="Signal_recog_part_SRP72_RNA-bd"/>
</dbReference>
<dbReference type="AlphaFoldDB" id="A0A0E9NG45"/>
<dbReference type="GO" id="GO:0005840">
    <property type="term" value="C:ribosome"/>
    <property type="evidence" value="ECO:0007669"/>
    <property type="project" value="UniProtKB-KW"/>
</dbReference>
<dbReference type="NCBIfam" id="NF003058">
    <property type="entry name" value="PRK03976.1"/>
    <property type="match status" value="1"/>
</dbReference>
<dbReference type="SUPFAM" id="SSF48452">
    <property type="entry name" value="TPR-like"/>
    <property type="match status" value="2"/>
</dbReference>
<dbReference type="Pfam" id="PF08492">
    <property type="entry name" value="SRP72"/>
    <property type="match status" value="1"/>
</dbReference>
<dbReference type="GO" id="GO:0005786">
    <property type="term" value="C:signal recognition particle, endoplasmic reticulum targeting"/>
    <property type="evidence" value="ECO:0007669"/>
    <property type="project" value="UniProtKB-KW"/>
</dbReference>
<feature type="domain" description="Signal recognition particle SRP72 subunit RNA-binding" evidence="13">
    <location>
        <begin position="532"/>
        <end position="578"/>
    </location>
</feature>
<dbReference type="Gene3D" id="1.25.40.10">
    <property type="entry name" value="Tetratricopeptide repeat domain"/>
    <property type="match status" value="3"/>
</dbReference>
<dbReference type="HAMAP" id="MF_00327">
    <property type="entry name" value="Ribosomal_eL43"/>
    <property type="match status" value="1"/>
</dbReference>
<dbReference type="Proteomes" id="UP000033140">
    <property type="component" value="Unassembled WGS sequence"/>
</dbReference>
<evidence type="ECO:0000256" key="8">
    <source>
        <dbReference type="ARBA" id="ARBA00022833"/>
    </source>
</evidence>
<comment type="similarity">
    <text evidence="3">Belongs to the SRP72 family.</text>
</comment>
<dbReference type="GO" id="GO:0008312">
    <property type="term" value="F:7S RNA binding"/>
    <property type="evidence" value="ECO:0007669"/>
    <property type="project" value="InterPro"/>
</dbReference>
<dbReference type="GO" id="GO:0043022">
    <property type="term" value="F:ribosome binding"/>
    <property type="evidence" value="ECO:0007669"/>
    <property type="project" value="TreeGrafter"/>
</dbReference>
<evidence type="ECO:0000313" key="14">
    <source>
        <dbReference type="EMBL" id="GAO48788.1"/>
    </source>
</evidence>
<dbReference type="SMART" id="SM00028">
    <property type="entry name" value="TPR"/>
    <property type="match status" value="2"/>
</dbReference>
<dbReference type="Pfam" id="PF01780">
    <property type="entry name" value="Ribosomal_L37ae"/>
    <property type="match status" value="1"/>
</dbReference>
<evidence type="ECO:0000256" key="2">
    <source>
        <dbReference type="ARBA" id="ARBA00004496"/>
    </source>
</evidence>
<comment type="subcellular location">
    <subcellularLocation>
        <location evidence="2">Cytoplasm</location>
    </subcellularLocation>
    <subcellularLocation>
        <location evidence="1">Endoplasmic reticulum</location>
    </subcellularLocation>
</comment>
<evidence type="ECO:0000256" key="6">
    <source>
        <dbReference type="ARBA" id="ARBA00022490"/>
    </source>
</evidence>
<reference evidence="14 15" key="1">
    <citation type="journal article" date="2011" name="J. Gen. Appl. Microbiol.">
        <title>Draft genome sequencing of the enigmatic yeast Saitoella complicata.</title>
        <authorList>
            <person name="Nishida H."/>
            <person name="Hamamoto M."/>
            <person name="Sugiyama J."/>
        </authorList>
    </citation>
    <scope>NUCLEOTIDE SEQUENCE [LARGE SCALE GENOMIC DNA]</scope>
    <source>
        <strain evidence="14 15">NRRL Y-17804</strain>
    </source>
</reference>
<name>A0A0E9NG45_SAICN</name>
<dbReference type="NCBIfam" id="TIGR00280">
    <property type="entry name" value="eL43_euk_arch"/>
    <property type="match status" value="1"/>
</dbReference>
<dbReference type="STRING" id="698492.A0A0E9NG45"/>